<dbReference type="InterPro" id="IPR008928">
    <property type="entry name" value="6-hairpin_glycosidase_sf"/>
</dbReference>
<keyword evidence="6" id="KW-0732">Signal</keyword>
<dbReference type="EC" id="3.2.1.4" evidence="6"/>
<evidence type="ECO:0000313" key="8">
    <source>
        <dbReference type="EMBL" id="CAH1002418.1"/>
    </source>
</evidence>
<keyword evidence="9" id="KW-1185">Reference proteome</keyword>
<feature type="signal peptide" evidence="6">
    <location>
        <begin position="1"/>
        <end position="25"/>
    </location>
</feature>
<comment type="similarity">
    <text evidence="5 6">Belongs to the glycosyl hydrolase 9 (cellulase E) family.</text>
</comment>
<reference evidence="8" key="1">
    <citation type="submission" date="2021-12" db="EMBL/GenBank/DDBJ databases">
        <authorList>
            <person name="Rodrigo-Torres L."/>
            <person name="Arahal R. D."/>
            <person name="Lucena T."/>
        </authorList>
    </citation>
    <scope>NUCLEOTIDE SEQUENCE</scope>
    <source>
        <strain evidence="8">CECT 8419</strain>
    </source>
</reference>
<evidence type="ECO:0000313" key="9">
    <source>
        <dbReference type="Proteomes" id="UP000837803"/>
    </source>
</evidence>
<dbReference type="InterPro" id="IPR012341">
    <property type="entry name" value="6hp_glycosidase-like_sf"/>
</dbReference>
<feature type="active site" evidence="5">
    <location>
        <position position="507"/>
    </location>
</feature>
<comment type="catalytic activity">
    <reaction evidence="6">
        <text>Endohydrolysis of (1-&gt;4)-beta-D-glucosidic linkages in cellulose, lichenin and cereal beta-D-glucans.</text>
        <dbReference type="EC" id="3.2.1.4"/>
    </reaction>
</comment>
<dbReference type="Pfam" id="PF00759">
    <property type="entry name" value="Glyco_hydro_9"/>
    <property type="match status" value="1"/>
</dbReference>
<accession>A0ABM9B535</accession>
<gene>
    <name evidence="8" type="ORF">LEM8419_03302</name>
</gene>
<keyword evidence="6" id="KW-0136">Cellulose degradation</keyword>
<keyword evidence="4 5" id="KW-0624">Polysaccharide degradation</keyword>
<protein>
    <recommendedName>
        <fullName evidence="6">Endoglucanase</fullName>
        <ecNumber evidence="6">3.2.1.4</ecNumber>
    </recommendedName>
</protein>
<feature type="domain" description="Glycoside hydrolase family 9" evidence="7">
    <location>
        <begin position="140"/>
        <end position="574"/>
    </location>
</feature>
<evidence type="ECO:0000256" key="3">
    <source>
        <dbReference type="ARBA" id="ARBA00023295"/>
    </source>
</evidence>
<dbReference type="PROSITE" id="PS00592">
    <property type="entry name" value="GH9_2"/>
    <property type="match status" value="1"/>
</dbReference>
<organism evidence="8 9">
    <name type="scientific">Neolewinella maritima</name>
    <dbReference type="NCBI Taxonomy" id="1383882"/>
    <lineage>
        <taxon>Bacteria</taxon>
        <taxon>Pseudomonadati</taxon>
        <taxon>Bacteroidota</taxon>
        <taxon>Saprospiria</taxon>
        <taxon>Saprospirales</taxon>
        <taxon>Lewinellaceae</taxon>
        <taxon>Neolewinella</taxon>
    </lineage>
</organism>
<dbReference type="GO" id="GO:0033946">
    <property type="term" value="F:xyloglucan-specific endo-beta-1,4-glucanase activity"/>
    <property type="evidence" value="ECO:0007669"/>
    <property type="project" value="UniProtKB-EC"/>
</dbReference>
<evidence type="ECO:0000256" key="2">
    <source>
        <dbReference type="ARBA" id="ARBA00023277"/>
    </source>
</evidence>
<dbReference type="InterPro" id="IPR001701">
    <property type="entry name" value="Glyco_hydro_9"/>
</dbReference>
<dbReference type="SUPFAM" id="SSF48208">
    <property type="entry name" value="Six-hairpin glycosidases"/>
    <property type="match status" value="1"/>
</dbReference>
<dbReference type="PANTHER" id="PTHR22298">
    <property type="entry name" value="ENDO-1,4-BETA-GLUCANASE"/>
    <property type="match status" value="1"/>
</dbReference>
<sequence>MSVRGVSLLLLLFLTLCLLSCESEADSPPGFDGKTTPGIQFNQVGYYPDQDLQFTYVAEGRMATDRPDSTYYITNVAGDSIVRQGYLGRRQDWTALAGVLAQPTRSDPLPVGDYRIYISGAGYSDVVHVSDRVLQEPFIASVRGLYYQRAGEALPEGYAGEYARAAGHPDTDVRFHPSSGRPAGSMSCPGGWYDAGDYNKYIVNGAFPLGQYLSLYEDVGDPAPDGSLNIPESGNGRSDYLDELRTELDWMLTMQDSDGGLFHKLTTLEFEGMVLPAAATSPRYIVGKSTTASFDFAAATAQASRVYRPLDAAYADRLLAAARRAYDWGIAHPSAVFRNPADVSTGEYGDDNADDERAWAAAELFATTGEQAYYNELQARPPRIRYHAGESWTGYMANLAAFSLLRFPDRVPQELHDELRGLVITLADSLVLGIDQNPYRQPITDFEWGSNSDVLNAAMLLAAAHRQDPQPTYLTAMQDCVNYVFGNNPNGVCYLTGFGSRSPMNIHHRPSIADGIAAPVPGLLSGGPNAKQQDSAYVSYADGLAPMQSWVDEEGSYASNEICLNWNAPLTYVLGYLEANQ</sequence>
<dbReference type="InterPro" id="IPR018221">
    <property type="entry name" value="Glyco_hydro_9_His_AS"/>
</dbReference>
<comment type="caution">
    <text evidence="8">The sequence shown here is derived from an EMBL/GenBank/DDBJ whole genome shotgun (WGS) entry which is preliminary data.</text>
</comment>
<evidence type="ECO:0000256" key="6">
    <source>
        <dbReference type="RuleBase" id="RU361166"/>
    </source>
</evidence>
<name>A0ABM9B535_9BACT</name>
<proteinExistence type="inferred from homology"/>
<evidence type="ECO:0000256" key="1">
    <source>
        <dbReference type="ARBA" id="ARBA00022801"/>
    </source>
</evidence>
<keyword evidence="1 5" id="KW-0378">Hydrolase</keyword>
<dbReference type="Gene3D" id="1.50.10.10">
    <property type="match status" value="1"/>
</dbReference>
<feature type="chain" id="PRO_5044982639" description="Endoglucanase" evidence="6">
    <location>
        <begin position="26"/>
        <end position="581"/>
    </location>
</feature>
<evidence type="ECO:0000256" key="4">
    <source>
        <dbReference type="ARBA" id="ARBA00023326"/>
    </source>
</evidence>
<evidence type="ECO:0000256" key="5">
    <source>
        <dbReference type="PROSITE-ProRule" id="PRU10059"/>
    </source>
</evidence>
<dbReference type="EMBL" id="CAKLPZ010000005">
    <property type="protein sequence ID" value="CAH1002418.1"/>
    <property type="molecule type" value="Genomic_DNA"/>
</dbReference>
<dbReference type="Proteomes" id="UP000837803">
    <property type="component" value="Unassembled WGS sequence"/>
</dbReference>
<keyword evidence="2 5" id="KW-0119">Carbohydrate metabolism</keyword>
<evidence type="ECO:0000259" key="7">
    <source>
        <dbReference type="Pfam" id="PF00759"/>
    </source>
</evidence>
<keyword evidence="3 5" id="KW-0326">Glycosidase</keyword>
<dbReference type="RefSeq" id="WP_238752258.1">
    <property type="nucleotide sequence ID" value="NZ_CAKLPZ010000005.1"/>
</dbReference>